<evidence type="ECO:0000313" key="5">
    <source>
        <dbReference type="Proteomes" id="UP000325255"/>
    </source>
</evidence>
<evidence type="ECO:0000256" key="2">
    <source>
        <dbReference type="SAM" id="MobiDB-lite"/>
    </source>
</evidence>
<comment type="caution">
    <text evidence="4">The sequence shown here is derived from an EMBL/GenBank/DDBJ whole genome shotgun (WGS) entry which is preliminary data.</text>
</comment>
<protein>
    <submittedName>
        <fullName evidence="4">CsbD family protein</fullName>
    </submittedName>
</protein>
<feature type="domain" description="CsbD-like" evidence="3">
    <location>
        <begin position="6"/>
        <end position="56"/>
    </location>
</feature>
<evidence type="ECO:0000256" key="1">
    <source>
        <dbReference type="ARBA" id="ARBA00009129"/>
    </source>
</evidence>
<proteinExistence type="inferred from homology"/>
<evidence type="ECO:0000313" key="4">
    <source>
        <dbReference type="EMBL" id="KAA5610458.1"/>
    </source>
</evidence>
<keyword evidence="5" id="KW-1185">Reference proteome</keyword>
<dbReference type="InterPro" id="IPR036629">
    <property type="entry name" value="YjbJ_sf"/>
</dbReference>
<dbReference type="Pfam" id="PF05532">
    <property type="entry name" value="CsbD"/>
    <property type="match status" value="1"/>
</dbReference>
<sequence length="78" mass="8127">MVDTNTISGTARDMAGRVQDTVGNAVGDTRTRAQGVANQAYGQAERYTGQASDLIRDQPLTSALVALGIGFIIGRLSS</sequence>
<organism evidence="4 5">
    <name type="scientific">Rhodovastum atsumiense</name>
    <dbReference type="NCBI Taxonomy" id="504468"/>
    <lineage>
        <taxon>Bacteria</taxon>
        <taxon>Pseudomonadati</taxon>
        <taxon>Pseudomonadota</taxon>
        <taxon>Alphaproteobacteria</taxon>
        <taxon>Acetobacterales</taxon>
        <taxon>Acetobacteraceae</taxon>
        <taxon>Rhodovastum</taxon>
    </lineage>
</organism>
<dbReference type="AlphaFoldDB" id="A0A5M6ISB4"/>
<feature type="region of interest" description="Disordered" evidence="2">
    <location>
        <begin position="1"/>
        <end position="30"/>
    </location>
</feature>
<reference evidence="4 5" key="1">
    <citation type="submission" date="2019-09" db="EMBL/GenBank/DDBJ databases">
        <title>Genome sequence of Rhodovastum atsumiense, a diverse member of the Acetobacteraceae family of non-sulfur purple photosynthetic bacteria.</title>
        <authorList>
            <person name="Meyer T."/>
            <person name="Kyndt J."/>
        </authorList>
    </citation>
    <scope>NUCLEOTIDE SEQUENCE [LARGE SCALE GENOMIC DNA]</scope>
    <source>
        <strain evidence="4 5">DSM 21279</strain>
    </source>
</reference>
<dbReference type="EMBL" id="VWPK01000032">
    <property type="protein sequence ID" value="KAA5610458.1"/>
    <property type="molecule type" value="Genomic_DNA"/>
</dbReference>
<dbReference type="Proteomes" id="UP000325255">
    <property type="component" value="Unassembled WGS sequence"/>
</dbReference>
<comment type="similarity">
    <text evidence="1">Belongs to the UPF0337 (CsbD) family.</text>
</comment>
<accession>A0A5M6ISB4</accession>
<dbReference type="OrthoDB" id="9796058at2"/>
<dbReference type="InterPro" id="IPR008462">
    <property type="entry name" value="CsbD"/>
</dbReference>
<evidence type="ECO:0000259" key="3">
    <source>
        <dbReference type="Pfam" id="PF05532"/>
    </source>
</evidence>
<gene>
    <name evidence="4" type="ORF">F1189_19075</name>
</gene>
<name>A0A5M6ISB4_9PROT</name>
<dbReference type="Gene3D" id="1.10.1470.10">
    <property type="entry name" value="YjbJ"/>
    <property type="match status" value="1"/>
</dbReference>
<dbReference type="SUPFAM" id="SSF69047">
    <property type="entry name" value="Hypothetical protein YjbJ"/>
    <property type="match status" value="1"/>
</dbReference>
<dbReference type="RefSeq" id="WP_150042464.1">
    <property type="nucleotide sequence ID" value="NZ_OW485601.1"/>
</dbReference>